<protein>
    <submittedName>
        <fullName evidence="1">Uncharacterized protein</fullName>
    </submittedName>
</protein>
<sequence>MSATPVTTGTATTLPEVNMQGLREQIFANAMTLYPQLVRSSYQYNCTGIANAREIFEIVVTASAYDNPTYTYTAILVSGSALGRTMAAKGPASPSVTSALEGLLRTTCEALGWFTETLLGEMQHPEASDSGIVNFQMVEQGFHFAHVQRHMKP</sequence>
<dbReference type="OrthoDB" id="3650444at2759"/>
<evidence type="ECO:0000313" key="2">
    <source>
        <dbReference type="EMBL" id="WPB07007.1"/>
    </source>
</evidence>
<accession>A0A2G5HU15</accession>
<dbReference type="AlphaFoldDB" id="A0A2G5HU15"/>
<reference evidence="2 4" key="2">
    <citation type="submission" date="2023-09" db="EMBL/GenBank/DDBJ databases">
        <title>Complete-Gapless Cercospora beticola genome.</title>
        <authorList>
            <person name="Wyatt N.A."/>
            <person name="Spanner R.E."/>
            <person name="Bolton M.D."/>
        </authorList>
    </citation>
    <scope>NUCLEOTIDE SEQUENCE [LARGE SCALE GENOMIC DNA]</scope>
    <source>
        <strain evidence="2">Cb09-40</strain>
    </source>
</reference>
<dbReference type="Proteomes" id="UP001302367">
    <property type="component" value="Chromosome 8"/>
</dbReference>
<evidence type="ECO:0000313" key="1">
    <source>
        <dbReference type="EMBL" id="PIA96026.1"/>
    </source>
</evidence>
<gene>
    <name evidence="1" type="ORF">CB0940_10299</name>
    <name evidence="2" type="ORF">RHO25_011667</name>
</gene>
<organism evidence="1 3">
    <name type="scientific">Cercospora beticola</name>
    <name type="common">Sugarbeet leaf spot fungus</name>
    <dbReference type="NCBI Taxonomy" id="122368"/>
    <lineage>
        <taxon>Eukaryota</taxon>
        <taxon>Fungi</taxon>
        <taxon>Dikarya</taxon>
        <taxon>Ascomycota</taxon>
        <taxon>Pezizomycotina</taxon>
        <taxon>Dothideomycetes</taxon>
        <taxon>Dothideomycetidae</taxon>
        <taxon>Mycosphaerellales</taxon>
        <taxon>Mycosphaerellaceae</taxon>
        <taxon>Cercospora</taxon>
    </lineage>
</organism>
<dbReference type="EMBL" id="CP134191">
    <property type="protein sequence ID" value="WPB07007.1"/>
    <property type="molecule type" value="Genomic_DNA"/>
</dbReference>
<dbReference type="Proteomes" id="UP000230605">
    <property type="component" value="Chromosome 8"/>
</dbReference>
<dbReference type="EMBL" id="LKMD01000103">
    <property type="protein sequence ID" value="PIA96026.1"/>
    <property type="molecule type" value="Genomic_DNA"/>
</dbReference>
<name>A0A2G5HU15_CERBT</name>
<keyword evidence="4" id="KW-1185">Reference proteome</keyword>
<proteinExistence type="predicted"/>
<reference evidence="1 3" key="1">
    <citation type="submission" date="2015-10" db="EMBL/GenBank/DDBJ databases">
        <title>The cercosporin biosynthetic gene cluster was horizontally transferred to several fungal lineages and shown to be expanded in Cercospora beticola based on microsynteny with recipient genomes.</title>
        <authorList>
            <person name="De Jonge R."/>
            <person name="Ebert M.K."/>
            <person name="Suttle J.C."/>
            <person name="Jurick Ii W.M."/>
            <person name="Secor G.A."/>
            <person name="Thomma B.P."/>
            <person name="Van De Peer Y."/>
            <person name="Bolton M.D."/>
        </authorList>
    </citation>
    <scope>NUCLEOTIDE SEQUENCE [LARGE SCALE GENOMIC DNA]</scope>
    <source>
        <strain evidence="1 3">09-40</strain>
    </source>
</reference>
<evidence type="ECO:0000313" key="3">
    <source>
        <dbReference type="Proteomes" id="UP000230605"/>
    </source>
</evidence>
<evidence type="ECO:0000313" key="4">
    <source>
        <dbReference type="Proteomes" id="UP001302367"/>
    </source>
</evidence>